<dbReference type="PANTHER" id="PTHR20883:SF48">
    <property type="entry name" value="ECTOINE DIOXYGENASE"/>
    <property type="match status" value="1"/>
</dbReference>
<dbReference type="STRING" id="161398.PP2015_3911"/>
<gene>
    <name evidence="2" type="ORF">PP2015_3911</name>
</gene>
<name>A0A0S2K7T8_9GAMM</name>
<sequence length="240" mass="27502">MESVSDALHHEFNENGYVVVDNLFDENTYQKLASAAYLLTIDKMNLIEKDIKNDLSDIFEFICNKPNYPIANTNNRYLSRSHLDCRADKLIDTIATNLIAADIPERLLGHKAKRADFKGYISLIPEDTVRGINNLHQDYPLDHDVNDLVMCWCPITPVDKANFRIIPGTHKLGALPQEVFGQFKQLPPNITEQLKDRIKTVEVKLGQAIIFNTKTVHSLEKNFTSKTNWSFFVSFEKDFN</sequence>
<dbReference type="Proteomes" id="UP000061457">
    <property type="component" value="Chromosome II"/>
</dbReference>
<organism evidence="2 3">
    <name type="scientific">Pseudoalteromonas phenolica</name>
    <dbReference type="NCBI Taxonomy" id="161398"/>
    <lineage>
        <taxon>Bacteria</taxon>
        <taxon>Pseudomonadati</taxon>
        <taxon>Pseudomonadota</taxon>
        <taxon>Gammaproteobacteria</taxon>
        <taxon>Alteromonadales</taxon>
        <taxon>Pseudoalteromonadaceae</taxon>
        <taxon>Pseudoalteromonas</taxon>
    </lineage>
</organism>
<dbReference type="KEGG" id="pphe:PP2015_3911"/>
<comment type="cofactor">
    <cofactor evidence="1">
        <name>Fe(2+)</name>
        <dbReference type="ChEBI" id="CHEBI:29033"/>
    </cofactor>
</comment>
<dbReference type="GO" id="GO:0016706">
    <property type="term" value="F:2-oxoglutarate-dependent dioxygenase activity"/>
    <property type="evidence" value="ECO:0007669"/>
    <property type="project" value="UniProtKB-ARBA"/>
</dbReference>
<dbReference type="OrthoDB" id="9811804at2"/>
<dbReference type="AlphaFoldDB" id="A0A0S2K7T8"/>
<accession>A0A0S2K7T8</accession>
<dbReference type="InterPro" id="IPR008775">
    <property type="entry name" value="Phytyl_CoA_dOase-like"/>
</dbReference>
<keyword evidence="3" id="KW-1185">Reference proteome</keyword>
<dbReference type="Gene3D" id="2.60.120.620">
    <property type="entry name" value="q2cbj1_9rhob like domain"/>
    <property type="match status" value="1"/>
</dbReference>
<dbReference type="PANTHER" id="PTHR20883">
    <property type="entry name" value="PHYTANOYL-COA DIOXYGENASE DOMAIN CONTAINING 1"/>
    <property type="match status" value="1"/>
</dbReference>
<dbReference type="SUPFAM" id="SSF51197">
    <property type="entry name" value="Clavaminate synthase-like"/>
    <property type="match status" value="1"/>
</dbReference>
<dbReference type="GO" id="GO:0005506">
    <property type="term" value="F:iron ion binding"/>
    <property type="evidence" value="ECO:0007669"/>
    <property type="project" value="UniProtKB-ARBA"/>
</dbReference>
<dbReference type="Pfam" id="PF05721">
    <property type="entry name" value="PhyH"/>
    <property type="match status" value="1"/>
</dbReference>
<dbReference type="RefSeq" id="WP_058032238.1">
    <property type="nucleotide sequence ID" value="NZ_CP013188.1"/>
</dbReference>
<evidence type="ECO:0000313" key="3">
    <source>
        <dbReference type="Proteomes" id="UP000061457"/>
    </source>
</evidence>
<evidence type="ECO:0000256" key="1">
    <source>
        <dbReference type="ARBA" id="ARBA00001954"/>
    </source>
</evidence>
<dbReference type="PATRIC" id="fig|161398.10.peg.4003"/>
<reference evidence="2 3" key="1">
    <citation type="submission" date="2015-11" db="EMBL/GenBank/DDBJ databases">
        <authorList>
            <person name="Zhang Y."/>
            <person name="Guo Z."/>
        </authorList>
    </citation>
    <scope>NUCLEOTIDE SEQUENCE [LARGE SCALE GENOMIC DNA]</scope>
    <source>
        <strain evidence="2 3">KCTC 12086</strain>
    </source>
</reference>
<evidence type="ECO:0000313" key="2">
    <source>
        <dbReference type="EMBL" id="ALO44379.1"/>
    </source>
</evidence>
<evidence type="ECO:0008006" key="4">
    <source>
        <dbReference type="Google" id="ProtNLM"/>
    </source>
</evidence>
<protein>
    <recommendedName>
        <fullName evidence="4">Phytanoyl-CoA dioxygenase</fullName>
    </recommendedName>
</protein>
<dbReference type="EMBL" id="CP013188">
    <property type="protein sequence ID" value="ALO44379.1"/>
    <property type="molecule type" value="Genomic_DNA"/>
</dbReference>
<proteinExistence type="predicted"/>